<gene>
    <name evidence="2" type="ORF">GLX28_01075</name>
</gene>
<dbReference type="PROSITE" id="PS51257">
    <property type="entry name" value="PROKAR_LIPOPROTEIN"/>
    <property type="match status" value="1"/>
</dbReference>
<dbReference type="Gene3D" id="2.160.20.10">
    <property type="entry name" value="Single-stranded right-handed beta-helix, Pectin lyase-like"/>
    <property type="match status" value="2"/>
</dbReference>
<dbReference type="InterPro" id="IPR011050">
    <property type="entry name" value="Pectin_lyase_fold/virulence"/>
</dbReference>
<dbReference type="EMBL" id="WVHK01000002">
    <property type="protein sequence ID" value="MXV18230.1"/>
    <property type="molecule type" value="Genomic_DNA"/>
</dbReference>
<evidence type="ECO:0000256" key="1">
    <source>
        <dbReference type="SAM" id="SignalP"/>
    </source>
</evidence>
<evidence type="ECO:0000313" key="3">
    <source>
        <dbReference type="Proteomes" id="UP000430519"/>
    </source>
</evidence>
<dbReference type="InterPro" id="IPR006626">
    <property type="entry name" value="PbH1"/>
</dbReference>
<comment type="caution">
    <text evidence="2">The sequence shown here is derived from an EMBL/GenBank/DDBJ whole genome shotgun (WGS) entry which is preliminary data.</text>
</comment>
<dbReference type="PANTHER" id="PTHR11319">
    <property type="entry name" value="G PROTEIN-COUPLED RECEPTOR-RELATED"/>
    <property type="match status" value="1"/>
</dbReference>
<accession>A0A6I4YCX4</accession>
<dbReference type="InterPro" id="IPR012334">
    <property type="entry name" value="Pectin_lyas_fold"/>
</dbReference>
<dbReference type="AlphaFoldDB" id="A0A6I4YCX4"/>
<name>A0A6I4YCX4_9DEIO</name>
<feature type="signal peptide" evidence="1">
    <location>
        <begin position="1"/>
        <end position="19"/>
    </location>
</feature>
<evidence type="ECO:0008006" key="4">
    <source>
        <dbReference type="Google" id="ProtNLM"/>
    </source>
</evidence>
<reference evidence="2 3" key="1">
    <citation type="submission" date="2019-11" db="EMBL/GenBank/DDBJ databases">
        <title>Genome sequence of Deinococcus xianganensis Y35, AI-2 producing algicidal bacterium, isolated from lake water.</title>
        <authorList>
            <person name="Li Y."/>
        </authorList>
    </citation>
    <scope>NUCLEOTIDE SEQUENCE [LARGE SCALE GENOMIC DNA]</scope>
    <source>
        <strain evidence="2 3">Y35</strain>
    </source>
</reference>
<evidence type="ECO:0000313" key="2">
    <source>
        <dbReference type="EMBL" id="MXV18230.1"/>
    </source>
</evidence>
<dbReference type="RefSeq" id="WP_160975955.1">
    <property type="nucleotide sequence ID" value="NZ_WVHK01000002.1"/>
</dbReference>
<dbReference type="PANTHER" id="PTHR11319:SF35">
    <property type="entry name" value="OUTER MEMBRANE PROTEIN PMPC-RELATED"/>
    <property type="match status" value="1"/>
</dbReference>
<organism evidence="2 3">
    <name type="scientific">Deinococcus xianganensis</name>
    <dbReference type="NCBI Taxonomy" id="1507289"/>
    <lineage>
        <taxon>Bacteria</taxon>
        <taxon>Thermotogati</taxon>
        <taxon>Deinococcota</taxon>
        <taxon>Deinococci</taxon>
        <taxon>Deinococcales</taxon>
        <taxon>Deinococcaceae</taxon>
        <taxon>Deinococcus</taxon>
    </lineage>
</organism>
<keyword evidence="1" id="KW-0732">Signal</keyword>
<keyword evidence="3" id="KW-1185">Reference proteome</keyword>
<proteinExistence type="predicted"/>
<protein>
    <recommendedName>
        <fullName evidence="4">Right-handed parallel beta-helix repeat-containing protein</fullName>
    </recommendedName>
</protein>
<sequence length="621" mass="60411">MTMNARMPALILLTLTLAACGGGGTPEPVGTPVTSLADSGAGSLRDTLAAAKSGDTLRLTGTGTLTLASPLNIDKNVTIIATGVTIDAAGKGRALDVAKGATVTMQGGTLKGGTGATVALSIFELPDSGSTVATWGGNLMNQGNLTLDSVTVQDGQANNGGAIFNTPGATLTLKNVTVTGNRATLPAATIENEIVGSGGAIANRGTLTVENGSFRNNSSASHAGVIRHTTGTLTIKGGTFDTNSCTLQGCGGGVIAAFGTGETLITGGTFTGNSTASDGGGGVILQAQSSKVTVAGGTFTGNTATFGGVYDQFRGGTLTITGGTFEKNTATRYGGALQIDSNSAAFTMTGGVMRGNTAGLAGGGINSDSPMSLTGGVIEDNTTSGVGGGIATYAQPGTQPTVTLGGTLVIRNNRADRGGGVSIGSADQGVGTHVIQGATIQGNTAQTAGGGVGVWTGSVLKLVSGSITGNTVVTTGGGIAVGGRVEMTGGSITGNTVTSRTEGQGGGGGIRLYAGASVTASGGTISNNTAWFGGGVETNGAFQTSPTSTFVLSGATVSGNRADGRDGGGFWNDGKLTIQSGSVTGNSARNGGGVFNTRVGVYTQPGGSVSGNNPDNVFNSQ</sequence>
<dbReference type="SMART" id="SM00710">
    <property type="entry name" value="PbH1"/>
    <property type="match status" value="12"/>
</dbReference>
<dbReference type="Proteomes" id="UP000430519">
    <property type="component" value="Unassembled WGS sequence"/>
</dbReference>
<feature type="chain" id="PRO_5026331660" description="Right-handed parallel beta-helix repeat-containing protein" evidence="1">
    <location>
        <begin position="20"/>
        <end position="621"/>
    </location>
</feature>
<dbReference type="SUPFAM" id="SSF51126">
    <property type="entry name" value="Pectin lyase-like"/>
    <property type="match status" value="2"/>
</dbReference>